<organism evidence="3 4">
    <name type="scientific">Deinococcus arenicola</name>
    <dbReference type="NCBI Taxonomy" id="2994950"/>
    <lineage>
        <taxon>Bacteria</taxon>
        <taxon>Thermotogati</taxon>
        <taxon>Deinococcota</taxon>
        <taxon>Deinococci</taxon>
        <taxon>Deinococcales</taxon>
        <taxon>Deinococcaceae</taxon>
        <taxon>Deinococcus</taxon>
    </lineage>
</organism>
<evidence type="ECO:0000313" key="4">
    <source>
        <dbReference type="Proteomes" id="UP001276150"/>
    </source>
</evidence>
<dbReference type="EMBL" id="JAPMIV010000013">
    <property type="protein sequence ID" value="MDV6374694.1"/>
    <property type="molecule type" value="Genomic_DNA"/>
</dbReference>
<feature type="domain" description="Bacterial Pleckstrin homology" evidence="2">
    <location>
        <begin position="68"/>
        <end position="167"/>
    </location>
</feature>
<protein>
    <submittedName>
        <fullName evidence="3">PH domain-containing protein</fullName>
    </submittedName>
</protein>
<evidence type="ECO:0000313" key="3">
    <source>
        <dbReference type="EMBL" id="MDV6374694.1"/>
    </source>
</evidence>
<proteinExistence type="predicted"/>
<evidence type="ECO:0000259" key="2">
    <source>
        <dbReference type="Pfam" id="PF10882"/>
    </source>
</evidence>
<dbReference type="Proteomes" id="UP001276150">
    <property type="component" value="Unassembled WGS sequence"/>
</dbReference>
<feature type="transmembrane region" description="Helical" evidence="1">
    <location>
        <begin position="44"/>
        <end position="62"/>
    </location>
</feature>
<reference evidence="3 4" key="1">
    <citation type="submission" date="2022-11" db="EMBL/GenBank/DDBJ databases">
        <title>Deinococcus ZS9-10, Low Temperature and Draught-tolerating, UV-resistant Bacteria from Continental Antarctica.</title>
        <authorList>
            <person name="Cheng L."/>
        </authorList>
    </citation>
    <scope>NUCLEOTIDE SEQUENCE [LARGE SCALE GENOMIC DNA]</scope>
    <source>
        <strain evidence="3 4">ZS9-10</strain>
    </source>
</reference>
<dbReference type="RefSeq" id="WP_317640016.1">
    <property type="nucleotide sequence ID" value="NZ_JAPMIV010000013.1"/>
</dbReference>
<evidence type="ECO:0000256" key="1">
    <source>
        <dbReference type="SAM" id="Phobius"/>
    </source>
</evidence>
<accession>A0ABU4DQJ0</accession>
<keyword evidence="1" id="KW-1133">Transmembrane helix</keyword>
<keyword evidence="1" id="KW-0812">Transmembrane</keyword>
<comment type="caution">
    <text evidence="3">The sequence shown here is derived from an EMBL/GenBank/DDBJ whole genome shotgun (WGS) entry which is preliminary data.</text>
</comment>
<dbReference type="InterPro" id="IPR027783">
    <property type="entry name" value="Bacterial_PH-related"/>
</dbReference>
<keyword evidence="4" id="KW-1185">Reference proteome</keyword>
<sequence>MSGQTQRITLAAASASPLLRAVGWGLPALMLVVTLLPDKQATPLSQGLLTTLALGILVWFQLAPRRLAYTLTPDAVVIQRILAQTRLPYAGLRARRTDGVLGTRTFGTGLPGYLTGHFTLNNDKKSVKQVLAAASTTHGGVLLHSGDAHYFLTPADPKCFLTELSRRGAKVKI</sequence>
<gene>
    <name evidence="3" type="ORF">ORD21_08855</name>
</gene>
<keyword evidence="1" id="KW-0472">Membrane</keyword>
<name>A0ABU4DQJ0_9DEIO</name>
<dbReference type="Pfam" id="PF10882">
    <property type="entry name" value="bPH_5"/>
    <property type="match status" value="1"/>
</dbReference>